<keyword evidence="3" id="KW-1185">Reference proteome</keyword>
<comment type="caution">
    <text evidence="2">The sequence shown here is derived from an EMBL/GenBank/DDBJ whole genome shotgun (WGS) entry which is preliminary data.</text>
</comment>
<feature type="region of interest" description="Disordered" evidence="1">
    <location>
        <begin position="121"/>
        <end position="157"/>
    </location>
</feature>
<dbReference type="EMBL" id="JAUEPO010000004">
    <property type="protein sequence ID" value="KAK3324078.1"/>
    <property type="molecule type" value="Genomic_DNA"/>
</dbReference>
<proteinExistence type="predicted"/>
<name>A0AAE0MA19_9PEZI</name>
<evidence type="ECO:0000256" key="1">
    <source>
        <dbReference type="SAM" id="MobiDB-lite"/>
    </source>
</evidence>
<gene>
    <name evidence="2" type="ORF">B0T19DRAFT_221196</name>
</gene>
<reference evidence="2" key="1">
    <citation type="journal article" date="2023" name="Mol. Phylogenet. Evol.">
        <title>Genome-scale phylogeny and comparative genomics of the fungal order Sordariales.</title>
        <authorList>
            <person name="Hensen N."/>
            <person name="Bonometti L."/>
            <person name="Westerberg I."/>
            <person name="Brannstrom I.O."/>
            <person name="Guillou S."/>
            <person name="Cros-Aarteil S."/>
            <person name="Calhoun S."/>
            <person name="Haridas S."/>
            <person name="Kuo A."/>
            <person name="Mondo S."/>
            <person name="Pangilinan J."/>
            <person name="Riley R."/>
            <person name="LaButti K."/>
            <person name="Andreopoulos B."/>
            <person name="Lipzen A."/>
            <person name="Chen C."/>
            <person name="Yan M."/>
            <person name="Daum C."/>
            <person name="Ng V."/>
            <person name="Clum A."/>
            <person name="Steindorff A."/>
            <person name="Ohm R.A."/>
            <person name="Martin F."/>
            <person name="Silar P."/>
            <person name="Natvig D.O."/>
            <person name="Lalanne C."/>
            <person name="Gautier V."/>
            <person name="Ament-Velasquez S.L."/>
            <person name="Kruys A."/>
            <person name="Hutchinson M.I."/>
            <person name="Powell A.J."/>
            <person name="Barry K."/>
            <person name="Miller A.N."/>
            <person name="Grigoriev I.V."/>
            <person name="Debuchy R."/>
            <person name="Gladieux P."/>
            <person name="Hiltunen Thoren M."/>
            <person name="Johannesson H."/>
        </authorList>
    </citation>
    <scope>NUCLEOTIDE SEQUENCE</scope>
    <source>
        <strain evidence="2">SMH4131-1</strain>
    </source>
</reference>
<dbReference type="AlphaFoldDB" id="A0AAE0MA19"/>
<feature type="compositionally biased region" description="Basic and acidic residues" evidence="1">
    <location>
        <begin position="130"/>
        <end position="154"/>
    </location>
</feature>
<evidence type="ECO:0000313" key="2">
    <source>
        <dbReference type="EMBL" id="KAK3324078.1"/>
    </source>
</evidence>
<reference evidence="2" key="2">
    <citation type="submission" date="2023-06" db="EMBL/GenBank/DDBJ databases">
        <authorList>
            <consortium name="Lawrence Berkeley National Laboratory"/>
            <person name="Haridas S."/>
            <person name="Hensen N."/>
            <person name="Bonometti L."/>
            <person name="Westerberg I."/>
            <person name="Brannstrom I.O."/>
            <person name="Guillou S."/>
            <person name="Cros-Aarteil S."/>
            <person name="Calhoun S."/>
            <person name="Kuo A."/>
            <person name="Mondo S."/>
            <person name="Pangilinan J."/>
            <person name="Riley R."/>
            <person name="Labutti K."/>
            <person name="Andreopoulos B."/>
            <person name="Lipzen A."/>
            <person name="Chen C."/>
            <person name="Yanf M."/>
            <person name="Daum C."/>
            <person name="Ng V."/>
            <person name="Clum A."/>
            <person name="Steindorff A."/>
            <person name="Ohm R."/>
            <person name="Martin F."/>
            <person name="Silar P."/>
            <person name="Natvig D."/>
            <person name="Lalanne C."/>
            <person name="Gautier V."/>
            <person name="Ament-Velasquez S.L."/>
            <person name="Kruys A."/>
            <person name="Hutchinson M.I."/>
            <person name="Powell A.J."/>
            <person name="Barry K."/>
            <person name="Miller A.N."/>
            <person name="Grigoriev I.V."/>
            <person name="Debuchy R."/>
            <person name="Gladieux P."/>
            <person name="Thoren M.H."/>
            <person name="Johannesson H."/>
        </authorList>
    </citation>
    <scope>NUCLEOTIDE SEQUENCE</scope>
    <source>
        <strain evidence="2">SMH4131-1</strain>
    </source>
</reference>
<accession>A0AAE0MA19</accession>
<protein>
    <submittedName>
        <fullName evidence="2">Uncharacterized protein</fullName>
    </submittedName>
</protein>
<sequence>MPWPRAVLLLTGMLGQPRPARWLLFGIRKLPDGSDRAFFHVKSSTRRVRVATRWIGLKRREGRYIKTPCRILHLKEGGEHVRRHVLLFCRVDIAHPHSSVSLSRPTTPPFQVLLPLALSSTAPPAGPSKRLNDESEQLRRLEPVGGREGHRSGEGTECEDAARHNCSAHGRCCFAGAGVYQDIMRRKQMKRNGRRTG</sequence>
<dbReference type="Proteomes" id="UP001286456">
    <property type="component" value="Unassembled WGS sequence"/>
</dbReference>
<evidence type="ECO:0000313" key="3">
    <source>
        <dbReference type="Proteomes" id="UP001286456"/>
    </source>
</evidence>
<organism evidence="2 3">
    <name type="scientific">Cercophora scortea</name>
    <dbReference type="NCBI Taxonomy" id="314031"/>
    <lineage>
        <taxon>Eukaryota</taxon>
        <taxon>Fungi</taxon>
        <taxon>Dikarya</taxon>
        <taxon>Ascomycota</taxon>
        <taxon>Pezizomycotina</taxon>
        <taxon>Sordariomycetes</taxon>
        <taxon>Sordariomycetidae</taxon>
        <taxon>Sordariales</taxon>
        <taxon>Lasiosphaeriaceae</taxon>
        <taxon>Cercophora</taxon>
    </lineage>
</organism>